<protein>
    <submittedName>
        <fullName evidence="2">NAD(P)-dependent oxidoreductase</fullName>
    </submittedName>
</protein>
<dbReference type="OrthoDB" id="152510at2"/>
<dbReference type="InterPro" id="IPR036291">
    <property type="entry name" value="NAD(P)-bd_dom_sf"/>
</dbReference>
<sequence length="280" mass="30524">MTKYAVTGATGHFGRNALKELVKLVSPSDIVALARNVERAKEIVPEGVEVRATDYNKPEQLQESLQGVDKLLFVSSQPGGPVSRLTQHKNIVLAAKNAGVNYIAYTSFPHANIATAPLATDHKATEKLIIESGMKYSFLRNNWYLENETATLKGAANGQPFVYSATGKVGWALEDEYSEAAVKVLVTESPKDVYEFAGPSRSYADLAEAVGNVKVLSLSDEEYRKSLKEAGMDEQTIEIIVSIQDLISDNQLAEDTTDLSDVLGHDLIPIKQAVKLVINK</sequence>
<comment type="caution">
    <text evidence="2">The sequence shown here is derived from an EMBL/GenBank/DDBJ whole genome shotgun (WGS) entry which is preliminary data.</text>
</comment>
<evidence type="ECO:0000313" key="3">
    <source>
        <dbReference type="Proteomes" id="UP000235649"/>
    </source>
</evidence>
<evidence type="ECO:0000259" key="1">
    <source>
        <dbReference type="Pfam" id="PF13460"/>
    </source>
</evidence>
<feature type="domain" description="NAD(P)-binding" evidence="1">
    <location>
        <begin position="8"/>
        <end position="161"/>
    </location>
</feature>
<dbReference type="InterPro" id="IPR016040">
    <property type="entry name" value="NAD(P)-bd_dom"/>
</dbReference>
<dbReference type="AlphaFoldDB" id="A0A2N7ATB1"/>
<dbReference type="InterPro" id="IPR052718">
    <property type="entry name" value="NmrA-type_oxidoreductase"/>
</dbReference>
<evidence type="ECO:0000313" key="2">
    <source>
        <dbReference type="EMBL" id="PMD69129.1"/>
    </source>
</evidence>
<gene>
    <name evidence="2" type="ORF">CBP76_08330</name>
</gene>
<dbReference type="Gene3D" id="3.40.50.720">
    <property type="entry name" value="NAD(P)-binding Rossmann-like Domain"/>
    <property type="match status" value="1"/>
</dbReference>
<name>A0A2N7ATB1_9LACO</name>
<reference evidence="2 3" key="1">
    <citation type="submission" date="2017-05" db="EMBL/GenBank/DDBJ databases">
        <title>Lactobacillus nurukis nov., sp. nov., isolated from nuruk.</title>
        <authorList>
            <person name="Kim S.-J."/>
        </authorList>
    </citation>
    <scope>NUCLEOTIDE SEQUENCE [LARGE SCALE GENOMIC DNA]</scope>
    <source>
        <strain evidence="2 3">SYF10-1a</strain>
    </source>
</reference>
<dbReference type="PANTHER" id="PTHR47129:SF1">
    <property type="entry name" value="NMRA-LIKE DOMAIN-CONTAINING PROTEIN"/>
    <property type="match status" value="1"/>
</dbReference>
<dbReference type="EMBL" id="NIPR01000031">
    <property type="protein sequence ID" value="PMD69129.1"/>
    <property type="molecule type" value="Genomic_DNA"/>
</dbReference>
<dbReference type="Gene3D" id="3.90.25.10">
    <property type="entry name" value="UDP-galactose 4-epimerase, domain 1"/>
    <property type="match status" value="1"/>
</dbReference>
<dbReference type="SUPFAM" id="SSF51735">
    <property type="entry name" value="NAD(P)-binding Rossmann-fold domains"/>
    <property type="match status" value="1"/>
</dbReference>
<dbReference type="RefSeq" id="WP_102196441.1">
    <property type="nucleotide sequence ID" value="NZ_NIPR01000031.1"/>
</dbReference>
<dbReference type="Proteomes" id="UP000235649">
    <property type="component" value="Unassembled WGS sequence"/>
</dbReference>
<dbReference type="PANTHER" id="PTHR47129">
    <property type="entry name" value="QUINONE OXIDOREDUCTASE 2"/>
    <property type="match status" value="1"/>
</dbReference>
<accession>A0A2N7ATB1</accession>
<keyword evidence="3" id="KW-1185">Reference proteome</keyword>
<organism evidence="2 3">
    <name type="scientific">Companilactobacillus nuruki</name>
    <dbReference type="NCBI Taxonomy" id="1993540"/>
    <lineage>
        <taxon>Bacteria</taxon>
        <taxon>Bacillati</taxon>
        <taxon>Bacillota</taxon>
        <taxon>Bacilli</taxon>
        <taxon>Lactobacillales</taxon>
        <taxon>Lactobacillaceae</taxon>
        <taxon>Companilactobacillus</taxon>
    </lineage>
</organism>
<dbReference type="Pfam" id="PF13460">
    <property type="entry name" value="NAD_binding_10"/>
    <property type="match status" value="1"/>
</dbReference>
<proteinExistence type="predicted"/>